<proteinExistence type="predicted"/>
<dbReference type="PROSITE" id="PS50850">
    <property type="entry name" value="MFS"/>
    <property type="match status" value="1"/>
</dbReference>
<dbReference type="InterPro" id="IPR020846">
    <property type="entry name" value="MFS_dom"/>
</dbReference>
<keyword evidence="5" id="KW-0046">Antibiotic resistance</keyword>
<keyword evidence="2 7" id="KW-0812">Transmembrane</keyword>
<feature type="transmembrane region" description="Helical" evidence="7">
    <location>
        <begin position="255"/>
        <end position="276"/>
    </location>
</feature>
<comment type="caution">
    <text evidence="9">The sequence shown here is derived from an EMBL/GenBank/DDBJ whole genome shotgun (WGS) entry which is preliminary data.</text>
</comment>
<evidence type="ECO:0000259" key="8">
    <source>
        <dbReference type="PROSITE" id="PS50850"/>
    </source>
</evidence>
<dbReference type="Proteomes" id="UP000311713">
    <property type="component" value="Unassembled WGS sequence"/>
</dbReference>
<dbReference type="InterPro" id="IPR011701">
    <property type="entry name" value="MFS"/>
</dbReference>
<dbReference type="OrthoDB" id="783189at2"/>
<comment type="subcellular location">
    <subcellularLocation>
        <location evidence="1">Cell membrane</location>
        <topology evidence="1">Multi-pass membrane protein</topology>
    </subcellularLocation>
</comment>
<keyword evidence="3 7" id="KW-1133">Transmembrane helix</keyword>
<keyword evidence="4 7" id="KW-0472">Membrane</keyword>
<feature type="transmembrane region" description="Helical" evidence="7">
    <location>
        <begin position="163"/>
        <end position="186"/>
    </location>
</feature>
<dbReference type="EMBL" id="VDGT01000007">
    <property type="protein sequence ID" value="TNM30597.1"/>
    <property type="molecule type" value="Genomic_DNA"/>
</dbReference>
<dbReference type="GO" id="GO:0005886">
    <property type="term" value="C:plasma membrane"/>
    <property type="evidence" value="ECO:0007669"/>
    <property type="project" value="UniProtKB-SubCell"/>
</dbReference>
<evidence type="ECO:0000256" key="6">
    <source>
        <dbReference type="SAM" id="MobiDB-lite"/>
    </source>
</evidence>
<feature type="transmembrane region" description="Helical" evidence="7">
    <location>
        <begin position="37"/>
        <end position="61"/>
    </location>
</feature>
<feature type="transmembrane region" description="Helical" evidence="7">
    <location>
        <begin position="230"/>
        <end position="249"/>
    </location>
</feature>
<evidence type="ECO:0000256" key="7">
    <source>
        <dbReference type="SAM" id="Phobius"/>
    </source>
</evidence>
<protein>
    <submittedName>
        <fullName evidence="9">MFS transporter</fullName>
    </submittedName>
</protein>
<organism evidence="9 10">
    <name type="scientific">Streptomyces sedi</name>
    <dbReference type="NCBI Taxonomy" id="555059"/>
    <lineage>
        <taxon>Bacteria</taxon>
        <taxon>Bacillati</taxon>
        <taxon>Actinomycetota</taxon>
        <taxon>Actinomycetes</taxon>
        <taxon>Kitasatosporales</taxon>
        <taxon>Streptomycetaceae</taxon>
        <taxon>Streptomyces</taxon>
    </lineage>
</organism>
<reference evidence="9 10" key="1">
    <citation type="submission" date="2019-06" db="EMBL/GenBank/DDBJ databases">
        <title>Draft genome of Streptomyces sedi sp. JCM16909.</title>
        <authorList>
            <person name="Klykleung N."/>
            <person name="Tanasupawat S."/>
            <person name="Kudo T."/>
            <person name="Yuki M."/>
            <person name="Ohkuma M."/>
        </authorList>
    </citation>
    <scope>NUCLEOTIDE SEQUENCE [LARGE SCALE GENOMIC DNA]</scope>
    <source>
        <strain evidence="9 10">JCM 16909</strain>
    </source>
</reference>
<accession>A0A5C4V457</accession>
<dbReference type="AlphaFoldDB" id="A0A5C4V457"/>
<evidence type="ECO:0000313" key="9">
    <source>
        <dbReference type="EMBL" id="TNM30597.1"/>
    </source>
</evidence>
<evidence type="ECO:0000313" key="10">
    <source>
        <dbReference type="Proteomes" id="UP000311713"/>
    </source>
</evidence>
<dbReference type="SUPFAM" id="SSF103473">
    <property type="entry name" value="MFS general substrate transporter"/>
    <property type="match status" value="1"/>
</dbReference>
<name>A0A5C4V457_9ACTN</name>
<feature type="transmembrane region" description="Helical" evidence="7">
    <location>
        <begin position="73"/>
        <end position="93"/>
    </location>
</feature>
<dbReference type="InterPro" id="IPR036259">
    <property type="entry name" value="MFS_trans_sf"/>
</dbReference>
<evidence type="ECO:0000256" key="5">
    <source>
        <dbReference type="ARBA" id="ARBA00023251"/>
    </source>
</evidence>
<feature type="domain" description="Major facilitator superfamily (MFS) profile" evidence="8">
    <location>
        <begin position="39"/>
        <end position="487"/>
    </location>
</feature>
<dbReference type="CDD" id="cd17321">
    <property type="entry name" value="MFS_MMR_MDR_like"/>
    <property type="match status" value="1"/>
</dbReference>
<sequence>MGQTPVGSDGQEELASGPERPDAEDDGLDQAAPRNRWLALTIVLSGVFMQMLDTTIVMVAVPPIQADLGASSAQLELIIAGYSLAFACVLITGGRLGDLYGRKRVFLIGLTGFTLASALCGAAPDAPFLVASRIFQGICAGLMFPQALSILQTTFPKRERPKALAIYGACVGLAMVCGPVLGGSLIELDLFGTDWRMIFYVNVPIGIAALLLGVGVIGESRALGAPRLDVVGALLVTTGLFLLVLPLVLGQEEDWPAWTFWMMGGSLLVLGLFYLYERRLTARSVGTPLLRTTLFRQRGFTMGLLVNLVVFMGVPAFFFISVMTLQVAFEYSAIGAGAALLWFAAMVGAGSGRSAQVVKKLGTWTLTLGLTLMTLGMVGVIITVNIVETDLRGWQLAPALMVAGLGGGFFLAPVISVVIASIRSEDAGTASGVLATAQQVGSAIGIAVIGVLFFGFIGDNAQRSLEETEPGLRTSLVEQGLPEPAVEEIVAGFGQCFDDRAQSQDLSESPESCEAMRERLAASPLPDEAKQLTAQAIEEEAAPLALKTNFAQSYQQAVWWQVGVFGAGLLLTLALPKVRPKGGVTPGGVG</sequence>
<feature type="region of interest" description="Disordered" evidence="6">
    <location>
        <begin position="1"/>
        <end position="29"/>
    </location>
</feature>
<feature type="transmembrane region" description="Helical" evidence="7">
    <location>
        <begin position="432"/>
        <end position="457"/>
    </location>
</feature>
<evidence type="ECO:0000256" key="3">
    <source>
        <dbReference type="ARBA" id="ARBA00022989"/>
    </source>
</evidence>
<dbReference type="PANTHER" id="PTHR42718">
    <property type="entry name" value="MAJOR FACILITATOR SUPERFAMILY MULTIDRUG TRANSPORTER MFSC"/>
    <property type="match status" value="1"/>
</dbReference>
<feature type="transmembrane region" description="Helical" evidence="7">
    <location>
        <begin position="304"/>
        <end position="325"/>
    </location>
</feature>
<feature type="transmembrane region" description="Helical" evidence="7">
    <location>
        <begin position="557"/>
        <end position="575"/>
    </location>
</feature>
<dbReference type="RefSeq" id="WP_139644017.1">
    <property type="nucleotide sequence ID" value="NZ_BAAAZS010000058.1"/>
</dbReference>
<feature type="transmembrane region" description="Helical" evidence="7">
    <location>
        <begin position="361"/>
        <end position="387"/>
    </location>
</feature>
<dbReference type="Gene3D" id="1.20.1720.10">
    <property type="entry name" value="Multidrug resistance protein D"/>
    <property type="match status" value="1"/>
</dbReference>
<feature type="transmembrane region" description="Helical" evidence="7">
    <location>
        <begin position="105"/>
        <end position="124"/>
    </location>
</feature>
<feature type="transmembrane region" description="Helical" evidence="7">
    <location>
        <begin position="130"/>
        <end position="151"/>
    </location>
</feature>
<gene>
    <name evidence="9" type="ORF">FH715_11375</name>
</gene>
<feature type="transmembrane region" description="Helical" evidence="7">
    <location>
        <begin position="399"/>
        <end position="420"/>
    </location>
</feature>
<evidence type="ECO:0000256" key="4">
    <source>
        <dbReference type="ARBA" id="ARBA00023136"/>
    </source>
</evidence>
<feature type="transmembrane region" description="Helical" evidence="7">
    <location>
        <begin position="331"/>
        <end position="349"/>
    </location>
</feature>
<dbReference type="Pfam" id="PF07690">
    <property type="entry name" value="MFS_1"/>
    <property type="match status" value="1"/>
</dbReference>
<dbReference type="GO" id="GO:0022857">
    <property type="term" value="F:transmembrane transporter activity"/>
    <property type="evidence" value="ECO:0007669"/>
    <property type="project" value="InterPro"/>
</dbReference>
<feature type="transmembrane region" description="Helical" evidence="7">
    <location>
        <begin position="198"/>
        <end position="218"/>
    </location>
</feature>
<dbReference type="PANTHER" id="PTHR42718:SF39">
    <property type="entry name" value="ACTINORHODIN TRANSPORTER-RELATED"/>
    <property type="match status" value="1"/>
</dbReference>
<dbReference type="GO" id="GO:0046677">
    <property type="term" value="P:response to antibiotic"/>
    <property type="evidence" value="ECO:0007669"/>
    <property type="project" value="UniProtKB-KW"/>
</dbReference>
<dbReference type="Gene3D" id="1.20.1250.20">
    <property type="entry name" value="MFS general substrate transporter like domains"/>
    <property type="match status" value="1"/>
</dbReference>
<keyword evidence="10" id="KW-1185">Reference proteome</keyword>
<evidence type="ECO:0000256" key="1">
    <source>
        <dbReference type="ARBA" id="ARBA00004651"/>
    </source>
</evidence>
<evidence type="ECO:0000256" key="2">
    <source>
        <dbReference type="ARBA" id="ARBA00022692"/>
    </source>
</evidence>